<keyword evidence="6" id="KW-0067">ATP-binding</keyword>
<dbReference type="InterPro" id="IPR010929">
    <property type="entry name" value="PDR_CDR_ABC"/>
</dbReference>
<dbReference type="Pfam" id="PF19055">
    <property type="entry name" value="ABC2_membrane_7"/>
    <property type="match status" value="1"/>
</dbReference>
<dbReference type="SUPFAM" id="SSF52540">
    <property type="entry name" value="P-loop containing nucleoside triphosphate hydrolases"/>
    <property type="match status" value="2"/>
</dbReference>
<dbReference type="PHI-base" id="PHI:310"/>
<dbReference type="InterPro" id="IPR013525">
    <property type="entry name" value="ABC2_TM"/>
</dbReference>
<feature type="compositionally biased region" description="Basic and acidic residues" evidence="9">
    <location>
        <begin position="1174"/>
        <end position="1186"/>
    </location>
</feature>
<feature type="transmembrane region" description="Helical" evidence="10">
    <location>
        <begin position="1348"/>
        <end position="1372"/>
    </location>
</feature>
<feature type="transmembrane region" description="Helical" evidence="10">
    <location>
        <begin position="572"/>
        <end position="592"/>
    </location>
</feature>
<keyword evidence="4 10" id="KW-0812">Transmembrane</keyword>
<feature type="transmembrane region" description="Helical" evidence="10">
    <location>
        <begin position="1310"/>
        <end position="1336"/>
    </location>
</feature>
<evidence type="ECO:0000256" key="9">
    <source>
        <dbReference type="SAM" id="MobiDB-lite"/>
    </source>
</evidence>
<dbReference type="SMART" id="SM00382">
    <property type="entry name" value="AAA"/>
    <property type="match status" value="2"/>
</dbReference>
<dbReference type="Pfam" id="PF00005">
    <property type="entry name" value="ABC_tran"/>
    <property type="match status" value="2"/>
</dbReference>
<evidence type="ECO:0000256" key="6">
    <source>
        <dbReference type="ARBA" id="ARBA00022840"/>
    </source>
</evidence>
<dbReference type="GO" id="GO:0016887">
    <property type="term" value="F:ATP hydrolysis activity"/>
    <property type="evidence" value="ECO:0007669"/>
    <property type="project" value="InterPro"/>
</dbReference>
<dbReference type="InterPro" id="IPR043926">
    <property type="entry name" value="ABCG_dom"/>
</dbReference>
<dbReference type="InterPro" id="IPR003593">
    <property type="entry name" value="AAA+_ATPase"/>
</dbReference>
<keyword evidence="8 10" id="KW-0472">Membrane</keyword>
<dbReference type="Pfam" id="PF01061">
    <property type="entry name" value="ABC2_membrane"/>
    <property type="match status" value="2"/>
</dbReference>
<feature type="transmembrane region" description="Helical" evidence="10">
    <location>
        <begin position="646"/>
        <end position="670"/>
    </location>
</feature>
<dbReference type="InterPro" id="IPR029481">
    <property type="entry name" value="ABC_trans_N"/>
</dbReference>
<evidence type="ECO:0000256" key="7">
    <source>
        <dbReference type="ARBA" id="ARBA00022989"/>
    </source>
</evidence>
<evidence type="ECO:0000256" key="8">
    <source>
        <dbReference type="ARBA" id="ARBA00023136"/>
    </source>
</evidence>
<keyword evidence="3" id="KW-0813">Transport</keyword>
<dbReference type="VEuPathDB" id="FungiDB:ZTRI_11.221"/>
<evidence type="ECO:0000256" key="2">
    <source>
        <dbReference type="ARBA" id="ARBA00006012"/>
    </source>
</evidence>
<reference evidence="12" key="1">
    <citation type="journal article" date="2002" name="Gene">
        <title>Molecular cloning and characterisation of three new ATP-binding cassette transporter genes from the wheat pathogen Mycosphaerella graminicola.</title>
        <authorList>
            <person name="Stergiopoulos I."/>
            <person name="Gielkens M.M."/>
            <person name="Goodall S.D."/>
            <person name="Venema K."/>
            <person name="De Waard M.A."/>
        </authorList>
    </citation>
    <scope>NUCLEOTIDE SEQUENCE</scope>
</reference>
<keyword evidence="5" id="KW-0547">Nucleotide-binding</keyword>
<organism evidence="12">
    <name type="scientific">Zymoseptoria tritici</name>
    <name type="common">Speckled leaf blotch fungus</name>
    <name type="synonym">Septoria tritici</name>
    <dbReference type="NCBI Taxonomy" id="1047171"/>
    <lineage>
        <taxon>Eukaryota</taxon>
        <taxon>Fungi</taxon>
        <taxon>Dikarya</taxon>
        <taxon>Ascomycota</taxon>
        <taxon>Pezizomycotina</taxon>
        <taxon>Dothideomycetes</taxon>
        <taxon>Dothideomycetidae</taxon>
        <taxon>Mycosphaerellales</taxon>
        <taxon>Mycosphaerellaceae</taxon>
        <taxon>Zymoseptoria</taxon>
    </lineage>
</organism>
<dbReference type="GO" id="GO:0005524">
    <property type="term" value="F:ATP binding"/>
    <property type="evidence" value="ECO:0007669"/>
    <property type="project" value="UniProtKB-KW"/>
</dbReference>
<dbReference type="SMR" id="Q9C1I7"/>
<evidence type="ECO:0000259" key="11">
    <source>
        <dbReference type="PROSITE" id="PS50893"/>
    </source>
</evidence>
<dbReference type="InterPro" id="IPR003439">
    <property type="entry name" value="ABC_transporter-like_ATP-bd"/>
</dbReference>
<evidence type="ECO:0000256" key="5">
    <source>
        <dbReference type="ARBA" id="ARBA00022741"/>
    </source>
</evidence>
<feature type="transmembrane region" description="Helical" evidence="10">
    <location>
        <begin position="712"/>
        <end position="731"/>
    </location>
</feature>
<feature type="region of interest" description="Disordered" evidence="9">
    <location>
        <begin position="28"/>
        <end position="67"/>
    </location>
</feature>
<feature type="domain" description="ABC transporter" evidence="11">
    <location>
        <begin position="204"/>
        <end position="455"/>
    </location>
</feature>
<dbReference type="FunFam" id="3.40.50.300:FF:000054">
    <property type="entry name" value="ABC multidrug transporter atrF"/>
    <property type="match status" value="1"/>
</dbReference>
<dbReference type="CDD" id="cd03232">
    <property type="entry name" value="ABCG_PDR_domain2"/>
    <property type="match status" value="1"/>
</dbReference>
<dbReference type="GO" id="GO:0016020">
    <property type="term" value="C:membrane"/>
    <property type="evidence" value="ECO:0007669"/>
    <property type="project" value="UniProtKB-SubCell"/>
</dbReference>
<accession>Q9C1I7</accession>
<feature type="transmembrane region" description="Helical" evidence="10">
    <location>
        <begin position="814"/>
        <end position="835"/>
    </location>
</feature>
<dbReference type="InterPro" id="IPR034001">
    <property type="entry name" value="ABCG_PDR_1"/>
</dbReference>
<gene>
    <name evidence="12" type="primary">atr4</name>
</gene>
<feature type="region of interest" description="Disordered" evidence="9">
    <location>
        <begin position="506"/>
        <end position="543"/>
    </location>
</feature>
<dbReference type="PANTHER" id="PTHR19241">
    <property type="entry name" value="ATP-BINDING CASSETTE TRANSPORTER"/>
    <property type="match status" value="1"/>
</dbReference>
<dbReference type="InterPro" id="IPR017871">
    <property type="entry name" value="ABC_transporter-like_CS"/>
</dbReference>
<feature type="transmembrane region" description="Helical" evidence="10">
    <location>
        <begin position="604"/>
        <end position="625"/>
    </location>
</feature>
<dbReference type="InterPro" id="IPR027417">
    <property type="entry name" value="P-loop_NTPase"/>
</dbReference>
<feature type="compositionally biased region" description="Low complexity" evidence="9">
    <location>
        <begin position="513"/>
        <end position="524"/>
    </location>
</feature>
<dbReference type="VEuPathDB" id="FungiDB:ZT3D1_G10301"/>
<feature type="compositionally biased region" description="Basic and acidic residues" evidence="9">
    <location>
        <begin position="1550"/>
        <end position="1561"/>
    </location>
</feature>
<feature type="compositionally biased region" description="Basic and acidic residues" evidence="9">
    <location>
        <begin position="1626"/>
        <end position="1635"/>
    </location>
</feature>
<dbReference type="Pfam" id="PF14510">
    <property type="entry name" value="ABC_trans_N"/>
    <property type="match status" value="1"/>
</dbReference>
<protein>
    <submittedName>
        <fullName evidence="12">ABC transporter Atr4</fullName>
    </submittedName>
</protein>
<feature type="region of interest" description="Disordered" evidence="9">
    <location>
        <begin position="1174"/>
        <end position="1199"/>
    </location>
</feature>
<evidence type="ECO:0000256" key="4">
    <source>
        <dbReference type="ARBA" id="ARBA00022692"/>
    </source>
</evidence>
<feature type="domain" description="ABC transporter" evidence="11">
    <location>
        <begin position="899"/>
        <end position="1141"/>
    </location>
</feature>
<dbReference type="CDD" id="cd03233">
    <property type="entry name" value="ABCG_PDR_domain1"/>
    <property type="match status" value="1"/>
</dbReference>
<evidence type="ECO:0000256" key="3">
    <source>
        <dbReference type="ARBA" id="ARBA00022448"/>
    </source>
</evidence>
<proteinExistence type="inferred from homology"/>
<feature type="region of interest" description="Disordered" evidence="9">
    <location>
        <begin position="80"/>
        <end position="102"/>
    </location>
</feature>
<name>Q9C1I7_ZYMTR</name>
<comment type="similarity">
    <text evidence="2">Belongs to the ABC transporter superfamily. ABCG family. PDR (TC 3.A.1.205) subfamily.</text>
</comment>
<dbReference type="PROSITE" id="PS00211">
    <property type="entry name" value="ABC_TRANSPORTER_1"/>
    <property type="match status" value="1"/>
</dbReference>
<dbReference type="GO" id="GO:0140359">
    <property type="term" value="F:ABC-type transporter activity"/>
    <property type="evidence" value="ECO:0007669"/>
    <property type="project" value="InterPro"/>
</dbReference>
<feature type="compositionally biased region" description="Polar residues" evidence="9">
    <location>
        <begin position="1601"/>
        <end position="1622"/>
    </location>
</feature>
<dbReference type="InterPro" id="IPR034003">
    <property type="entry name" value="ABCG_PDR_2"/>
</dbReference>
<comment type="subcellular location">
    <subcellularLocation>
        <location evidence="1">Membrane</location>
        <topology evidence="1">Multi-pass membrane protein</topology>
    </subcellularLocation>
</comment>
<keyword evidence="7 10" id="KW-1133">Transmembrane helix</keyword>
<dbReference type="EMBL" id="AF329852">
    <property type="protein sequence ID" value="AAK15314.1"/>
    <property type="molecule type" value="Genomic_DNA"/>
</dbReference>
<feature type="transmembrane region" description="Helical" evidence="10">
    <location>
        <begin position="1504"/>
        <end position="1522"/>
    </location>
</feature>
<feature type="transmembrane region" description="Helical" evidence="10">
    <location>
        <begin position="1267"/>
        <end position="1290"/>
    </location>
</feature>
<feature type="region of interest" description="Disordered" evidence="9">
    <location>
        <begin position="862"/>
        <end position="889"/>
    </location>
</feature>
<dbReference type="PROSITE" id="PS50893">
    <property type="entry name" value="ABC_TRANSPORTER_2"/>
    <property type="match status" value="2"/>
</dbReference>
<evidence type="ECO:0000256" key="10">
    <source>
        <dbReference type="SAM" id="Phobius"/>
    </source>
</evidence>
<evidence type="ECO:0000313" key="12">
    <source>
        <dbReference type="EMBL" id="AAK15314.1"/>
    </source>
</evidence>
<sequence length="1635" mass="181683">MATGGSASTPIVGDYNPERVEQLFDIPRPEQGNIYVEAENAARTPSGAQESQLSGSTPGINTADHADDSYLTANGREAAESINDDKKSSGFNSDDDQPINAEERNILRRLATNSRRSMNNTNEDPEALQRTGTLDGLGMDDPVFDPNSPRFDLYKWLKLTLKLVNDEDIKIKRSGLAFKDLHVSGSGSALNLQPTVSSMLSAPLRIGEMFSMAKKPHKQILRSFDGLMKSGELLIVLGRPGSGCSTLLKSLTGQMHGLTMDEKTTIHYNGIDQKQMIKEFQGEVIYNQEVDKHFPHLTVGQTLEHAAALRMSQQRPLGTSRQSAVEYLTQVVMAVYGLSHTYNTKVGNDFVRGVSGGERKRVSIAEMALAGSALAAWDNSTRGLDSATALTFIKALRLNADLVGSAHAVAIYQASQAIYDLFDKAIVLYEGREIFFGKASVAKKYFEDMGFYCPSRQTTGDFLTSVTNPAERQLREGYEDRAPRTGDDFEKYWHDSPEYQTLQKEIQGHTKEGSTPSATSSGTSKLSAASKNDNQAKHARPKSPYVVSVPMQIKLNTKRSWQRIWGDKAQTFTPMIFNVIIALIIGSIFFNSPPATSAFTARGAVLFFAILINALSAISEINSLYDQRPIVEKHKSYAFYHPATEAIAGIVMDVPLKFVVAVCFNLVLYFMSGLRREPAQFFLFFLIAFVSTFVMSAVFRTLAALTKTISQAMALSGVMVLALVIYTGFVVPTKYMKPWFGWIRWINPIFYAFEILVANEFHAREFECSQFIPTYTQFGGETFICSVVGAVAGELTVTGDAYIAEMYGYYYSHVWRNFGILLAFFFAFMVIYFVAVELNSSTFSTAEVLVFRRGHVPAYMQNIDKPGKEDGEAAAAEKGPEKGDEGGDVSAIPPQTDIFTWRDVDYDIEIKGEPRRLLDHVSGWVKPGTLTALMGTSGAGKTTLLDVLAQRTTMGVVTGNMFVNGAPLDDSFQRKTGYVQQQDLHLETSTVRESLRFSAMLRQPRTVSKQEKYEYVEEVIKMLNMEDFAEAVVGVPGEGLNVEQRKLLTIGVELAAKPKLLLFLDEPTSGLDSQSAWAICAFLRKLADAGQAVLCTIHQPSAILFQEFDRLLFLRKGGHTVYFGDIGKNSRTLLDYFESNGARDCGEEENPAEYMLEIVGDDSSDWVGTWNDSKEARRGTAGDRTHSQGTLLRGEELDRRQRRPLRPRRIRHAFRRPTQDGHSPRVPTILAYAELPVRENGSLHRRWSLHRFLLLLRDATLQGMQNVIYSLFMLTTIFSTLVQQIQPLFVTQRSLYEVRERPSKAYSWKAFLIANMVVEIPYQIIAGILVYATFYYPVVGIQSSERQVLVMLLCIVLFVYASTFAHMCIAAMPDAQTAGAIVTFLFFMALIFNGVMQPPSALPGFWIFMYRVSPFTYWVASMASAMLHDRQVTCSDTEISTFQPPQGQTCGQYMQPYLEGGAAGYLQNPDATADCGYCSIRVADTFLSGVGISWSNRWRDFGLVWVYVFFNLGMAVFLYWFFRVRSHSKKTSKKSKKSGDKKGAAAVAGTEKDDKKVKKTDTSSSSEGNTPAAASVDPEKDAEAQRSGSTTSAKAVKRQTSRTAGLTRTVSEMGQSVLTTNKGRSRANERNAHVY</sequence>
<dbReference type="Gene3D" id="3.40.50.300">
    <property type="entry name" value="P-loop containing nucleotide triphosphate hydrolases"/>
    <property type="match status" value="2"/>
</dbReference>
<feature type="transmembrane region" description="Helical" evidence="10">
    <location>
        <begin position="682"/>
        <end position="705"/>
    </location>
</feature>
<feature type="compositionally biased region" description="Polar residues" evidence="9">
    <location>
        <begin position="46"/>
        <end position="60"/>
    </location>
</feature>
<evidence type="ECO:0000256" key="1">
    <source>
        <dbReference type="ARBA" id="ARBA00004141"/>
    </source>
</evidence>
<feature type="region of interest" description="Disordered" evidence="9">
    <location>
        <begin position="1531"/>
        <end position="1635"/>
    </location>
</feature>
<feature type="transmembrane region" description="Helical" evidence="10">
    <location>
        <begin position="1378"/>
        <end position="1396"/>
    </location>
</feature>
<dbReference type="Pfam" id="PF06422">
    <property type="entry name" value="PDR_CDR"/>
    <property type="match status" value="1"/>
</dbReference>